<protein>
    <submittedName>
        <fullName evidence="2">Uncharacterized protein</fullName>
    </submittedName>
</protein>
<sequence>MSSNRPPMPSHAIVTHSGRPVGPMTMPDQNGESFVEEFNRTYRSIGLSVTLNEQGRPLVSQVKGLHSPIECCSPGHADAFVSGTV</sequence>
<name>A0A7W5H3U6_9BACT</name>
<comment type="caution">
    <text evidence="2">The sequence shown here is derived from an EMBL/GenBank/DDBJ whole genome shotgun (WGS) entry which is preliminary data.</text>
</comment>
<evidence type="ECO:0000256" key="1">
    <source>
        <dbReference type="SAM" id="MobiDB-lite"/>
    </source>
</evidence>
<evidence type="ECO:0000313" key="2">
    <source>
        <dbReference type="EMBL" id="MBB3204265.1"/>
    </source>
</evidence>
<gene>
    <name evidence="2" type="ORF">FHS27_000029</name>
</gene>
<organism evidence="2 3">
    <name type="scientific">Aporhodopirellula rubra</name>
    <dbReference type="NCBI Taxonomy" id="980271"/>
    <lineage>
        <taxon>Bacteria</taxon>
        <taxon>Pseudomonadati</taxon>
        <taxon>Planctomycetota</taxon>
        <taxon>Planctomycetia</taxon>
        <taxon>Pirellulales</taxon>
        <taxon>Pirellulaceae</taxon>
        <taxon>Aporhodopirellula</taxon>
    </lineage>
</organism>
<dbReference type="EMBL" id="JACHXU010000001">
    <property type="protein sequence ID" value="MBB3204265.1"/>
    <property type="molecule type" value="Genomic_DNA"/>
</dbReference>
<keyword evidence="3" id="KW-1185">Reference proteome</keyword>
<dbReference type="RefSeq" id="WP_184300125.1">
    <property type="nucleotide sequence ID" value="NZ_JACHXU010000001.1"/>
</dbReference>
<dbReference type="AlphaFoldDB" id="A0A7W5H3U6"/>
<dbReference type="Proteomes" id="UP000536179">
    <property type="component" value="Unassembled WGS sequence"/>
</dbReference>
<feature type="region of interest" description="Disordered" evidence="1">
    <location>
        <begin position="1"/>
        <end position="31"/>
    </location>
</feature>
<proteinExistence type="predicted"/>
<evidence type="ECO:0000313" key="3">
    <source>
        <dbReference type="Proteomes" id="UP000536179"/>
    </source>
</evidence>
<accession>A0A7W5H3U6</accession>
<reference evidence="2 3" key="1">
    <citation type="submission" date="2020-08" db="EMBL/GenBank/DDBJ databases">
        <title>Genomic Encyclopedia of Type Strains, Phase III (KMG-III): the genomes of soil and plant-associated and newly described type strains.</title>
        <authorList>
            <person name="Whitman W."/>
        </authorList>
    </citation>
    <scope>NUCLEOTIDE SEQUENCE [LARGE SCALE GENOMIC DNA]</scope>
    <source>
        <strain evidence="2 3">CECT 8075</strain>
    </source>
</reference>